<proteinExistence type="predicted"/>
<feature type="non-terminal residue" evidence="1">
    <location>
        <position position="1"/>
    </location>
</feature>
<dbReference type="EMBL" id="QJKJ01007941">
    <property type="protein sequence ID" value="RDX81403.1"/>
    <property type="molecule type" value="Genomic_DNA"/>
</dbReference>
<organism evidence="1 2">
    <name type="scientific">Mucuna pruriens</name>
    <name type="common">Velvet bean</name>
    <name type="synonym">Dolichos pruriens</name>
    <dbReference type="NCBI Taxonomy" id="157652"/>
    <lineage>
        <taxon>Eukaryota</taxon>
        <taxon>Viridiplantae</taxon>
        <taxon>Streptophyta</taxon>
        <taxon>Embryophyta</taxon>
        <taxon>Tracheophyta</taxon>
        <taxon>Spermatophyta</taxon>
        <taxon>Magnoliopsida</taxon>
        <taxon>eudicotyledons</taxon>
        <taxon>Gunneridae</taxon>
        <taxon>Pentapetalae</taxon>
        <taxon>rosids</taxon>
        <taxon>fabids</taxon>
        <taxon>Fabales</taxon>
        <taxon>Fabaceae</taxon>
        <taxon>Papilionoideae</taxon>
        <taxon>50 kb inversion clade</taxon>
        <taxon>NPAAA clade</taxon>
        <taxon>indigoferoid/millettioid clade</taxon>
        <taxon>Phaseoleae</taxon>
        <taxon>Mucuna</taxon>
    </lineage>
</organism>
<dbReference type="OrthoDB" id="1637540at2759"/>
<name>A0A371FTL6_MUCPR</name>
<accession>A0A371FTL6</accession>
<keyword evidence="2" id="KW-1185">Reference proteome</keyword>
<comment type="caution">
    <text evidence="1">The sequence shown here is derived from an EMBL/GenBank/DDBJ whole genome shotgun (WGS) entry which is preliminary data.</text>
</comment>
<evidence type="ECO:0000313" key="1">
    <source>
        <dbReference type="EMBL" id="RDX81403.1"/>
    </source>
</evidence>
<dbReference type="Proteomes" id="UP000257109">
    <property type="component" value="Unassembled WGS sequence"/>
</dbReference>
<protein>
    <submittedName>
        <fullName evidence="1">Uncharacterized protein</fullName>
    </submittedName>
</protein>
<dbReference type="AlphaFoldDB" id="A0A371FTL6"/>
<evidence type="ECO:0000313" key="2">
    <source>
        <dbReference type="Proteomes" id="UP000257109"/>
    </source>
</evidence>
<sequence>MVVVVDDLEQQHEELRGDTLFRPYGMPSRTIEDHQYDYAMNQQEEGIIPPRPTLGKPQGPKITIENMQACNITFMDRLEDPRSQERWRYLEERLKAIKRVERYRFEAADLCLVPDVIIPHKIKIPDFDKYRGKWTPNYKGPYVVKRAFSRGAMILTNMDGKDLPHHMNLDTVKKFYP</sequence>
<reference evidence="1" key="1">
    <citation type="submission" date="2018-05" db="EMBL/GenBank/DDBJ databases">
        <title>Draft genome of Mucuna pruriens seed.</title>
        <authorList>
            <person name="Nnadi N.E."/>
            <person name="Vos R."/>
            <person name="Hasami M.H."/>
            <person name="Devisetty U.K."/>
            <person name="Aguiy J.C."/>
        </authorList>
    </citation>
    <scope>NUCLEOTIDE SEQUENCE [LARGE SCALE GENOMIC DNA]</scope>
    <source>
        <strain evidence="1">JCA_2017</strain>
    </source>
</reference>
<gene>
    <name evidence="1" type="ORF">CR513_37931</name>
</gene>